<proteinExistence type="predicted"/>
<evidence type="ECO:0000256" key="1">
    <source>
        <dbReference type="SAM" id="MobiDB-lite"/>
    </source>
</evidence>
<dbReference type="EMBL" id="UNSH01000081">
    <property type="protein sequence ID" value="SZF05423.1"/>
    <property type="molecule type" value="Genomic_DNA"/>
</dbReference>
<dbReference type="Proteomes" id="UP000275772">
    <property type="component" value="Unassembled WGS sequence"/>
</dbReference>
<accession>A0A383UYI1</accession>
<feature type="region of interest" description="Disordered" evidence="1">
    <location>
        <begin position="50"/>
        <end position="96"/>
    </location>
</feature>
<name>A0A383UYI1_BLUHO</name>
<dbReference type="AlphaFoldDB" id="A0A383UYI1"/>
<feature type="compositionally biased region" description="Basic and acidic residues" evidence="1">
    <location>
        <begin position="50"/>
        <end position="62"/>
    </location>
</feature>
<evidence type="ECO:0000313" key="3">
    <source>
        <dbReference type="Proteomes" id="UP000275772"/>
    </source>
</evidence>
<reference evidence="2 3" key="1">
    <citation type="submission" date="2017-11" db="EMBL/GenBank/DDBJ databases">
        <authorList>
            <person name="Kracher B."/>
        </authorList>
    </citation>
    <scope>NUCLEOTIDE SEQUENCE [LARGE SCALE GENOMIC DNA]</scope>
    <source>
        <strain evidence="2 3">RACE1</strain>
    </source>
</reference>
<gene>
    <name evidence="2" type="ORF">BLGHR1_16226</name>
</gene>
<organism evidence="2 3">
    <name type="scientific">Blumeria hordei</name>
    <name type="common">Barley powdery mildew</name>
    <name type="synonym">Blumeria graminis f. sp. hordei</name>
    <dbReference type="NCBI Taxonomy" id="2867405"/>
    <lineage>
        <taxon>Eukaryota</taxon>
        <taxon>Fungi</taxon>
        <taxon>Dikarya</taxon>
        <taxon>Ascomycota</taxon>
        <taxon>Pezizomycotina</taxon>
        <taxon>Leotiomycetes</taxon>
        <taxon>Erysiphales</taxon>
        <taxon>Erysiphaceae</taxon>
        <taxon>Blumeria</taxon>
    </lineage>
</organism>
<evidence type="ECO:0000313" key="2">
    <source>
        <dbReference type="EMBL" id="SZF05423.1"/>
    </source>
</evidence>
<sequence>MVVIYLISSTPQDTTQNTIKTENTYPFPLHLELAQRAMRDDMAQNCSEQHTHRQDRMMDLDGPKNNPEMCSPVATLDHDDPFESSSLGSTLAKSAKTETDRVKEIRLCVSSSKASEVGRKHFSAAHRHSSSLLCSPEVARPC</sequence>
<feature type="compositionally biased region" description="Polar residues" evidence="1">
    <location>
        <begin position="83"/>
        <end position="92"/>
    </location>
</feature>
<dbReference type="VEuPathDB" id="FungiDB:BLGHR1_16226"/>
<protein>
    <submittedName>
        <fullName evidence="2">Uncharacterized protein</fullName>
    </submittedName>
</protein>